<name>A0ACC2JUM8_9PEZI</name>
<organism evidence="1 2">
    <name type="scientific">Lasiodiplodia mahajangana</name>
    <dbReference type="NCBI Taxonomy" id="1108764"/>
    <lineage>
        <taxon>Eukaryota</taxon>
        <taxon>Fungi</taxon>
        <taxon>Dikarya</taxon>
        <taxon>Ascomycota</taxon>
        <taxon>Pezizomycotina</taxon>
        <taxon>Dothideomycetes</taxon>
        <taxon>Dothideomycetes incertae sedis</taxon>
        <taxon>Botryosphaeriales</taxon>
        <taxon>Botryosphaeriaceae</taxon>
        <taxon>Lasiodiplodia</taxon>
    </lineage>
</organism>
<accession>A0ACC2JUM8</accession>
<dbReference type="EMBL" id="JAPUUL010000388">
    <property type="protein sequence ID" value="KAJ8130962.1"/>
    <property type="molecule type" value="Genomic_DNA"/>
</dbReference>
<evidence type="ECO:0000313" key="2">
    <source>
        <dbReference type="Proteomes" id="UP001153332"/>
    </source>
</evidence>
<comment type="caution">
    <text evidence="1">The sequence shown here is derived from an EMBL/GenBank/DDBJ whole genome shotgun (WGS) entry which is preliminary data.</text>
</comment>
<dbReference type="Proteomes" id="UP001153332">
    <property type="component" value="Unassembled WGS sequence"/>
</dbReference>
<sequence>MGKLISERTSFLFTYNACAPARTIRNDNAKRPPDRNHNSGELRLLDNGRELRGQAGVNEGGDVEAAEAVDEAEVEAAELEAGEVEVAEDAEAAELGE</sequence>
<keyword evidence="2" id="KW-1185">Reference proteome</keyword>
<proteinExistence type="predicted"/>
<protein>
    <submittedName>
        <fullName evidence="1">Uncharacterized protein</fullName>
    </submittedName>
</protein>
<gene>
    <name evidence="1" type="ORF">O1611_g2664</name>
</gene>
<evidence type="ECO:0000313" key="1">
    <source>
        <dbReference type="EMBL" id="KAJ8130962.1"/>
    </source>
</evidence>
<reference evidence="1" key="1">
    <citation type="submission" date="2022-12" db="EMBL/GenBank/DDBJ databases">
        <title>Genome Sequence of Lasiodiplodia mahajangana.</title>
        <authorList>
            <person name="Buettner E."/>
        </authorList>
    </citation>
    <scope>NUCLEOTIDE SEQUENCE</scope>
    <source>
        <strain evidence="1">VT137</strain>
    </source>
</reference>